<dbReference type="GO" id="GO:0009279">
    <property type="term" value="C:cell outer membrane"/>
    <property type="evidence" value="ECO:0007669"/>
    <property type="project" value="UniProtKB-SubCell"/>
</dbReference>
<dbReference type="PROSITE" id="PS52016">
    <property type="entry name" value="TONB_DEPENDENT_REC_3"/>
    <property type="match status" value="1"/>
</dbReference>
<dbReference type="Pfam" id="PF13715">
    <property type="entry name" value="CarbopepD_reg_2"/>
    <property type="match status" value="1"/>
</dbReference>
<keyword evidence="1" id="KW-1134">Transmembrane beta strand</keyword>
<keyword evidence="1" id="KW-0813">Transport</keyword>
<comment type="caution">
    <text evidence="4">The sequence shown here is derived from an EMBL/GenBank/DDBJ whole genome shotgun (WGS) entry which is preliminary data.</text>
</comment>
<evidence type="ECO:0000313" key="4">
    <source>
        <dbReference type="EMBL" id="RXF70075.1"/>
    </source>
</evidence>
<evidence type="ECO:0000256" key="2">
    <source>
        <dbReference type="SAM" id="SignalP"/>
    </source>
</evidence>
<reference evidence="4 5" key="1">
    <citation type="submission" date="2018-12" db="EMBL/GenBank/DDBJ databases">
        <title>The Draft Genome Sequence of the Soil Bacterium Pedobacter tournemirensis R1.</title>
        <authorList>
            <person name="He J."/>
        </authorList>
    </citation>
    <scope>NUCLEOTIDE SEQUENCE [LARGE SCALE GENOMIC DNA]</scope>
    <source>
        <strain evidence="4 5">R1</strain>
    </source>
</reference>
<comment type="similarity">
    <text evidence="1">Belongs to the TonB-dependent receptor family.</text>
</comment>
<dbReference type="Pfam" id="PF07715">
    <property type="entry name" value="Plug"/>
    <property type="match status" value="1"/>
</dbReference>
<feature type="chain" id="PRO_5020718293" evidence="2">
    <location>
        <begin position="28"/>
        <end position="1030"/>
    </location>
</feature>
<proteinExistence type="inferred from homology"/>
<dbReference type="AlphaFoldDB" id="A0A4Q0MAI1"/>
<evidence type="ECO:0000256" key="1">
    <source>
        <dbReference type="PROSITE-ProRule" id="PRU01360"/>
    </source>
</evidence>
<name>A0A4Q0MAI1_9SPHI</name>
<dbReference type="EMBL" id="RXOC01000005">
    <property type="protein sequence ID" value="RXF70075.1"/>
    <property type="molecule type" value="Genomic_DNA"/>
</dbReference>
<keyword evidence="1" id="KW-0472">Membrane</keyword>
<evidence type="ECO:0000259" key="3">
    <source>
        <dbReference type="Pfam" id="PF07715"/>
    </source>
</evidence>
<organism evidence="4 5">
    <name type="scientific">Arcticibacter tournemirensis</name>
    <dbReference type="NCBI Taxonomy" id="699437"/>
    <lineage>
        <taxon>Bacteria</taxon>
        <taxon>Pseudomonadati</taxon>
        <taxon>Bacteroidota</taxon>
        <taxon>Sphingobacteriia</taxon>
        <taxon>Sphingobacteriales</taxon>
        <taxon>Sphingobacteriaceae</taxon>
        <taxon>Arcticibacter</taxon>
    </lineage>
</organism>
<gene>
    <name evidence="4" type="ORF">EKH83_09320</name>
</gene>
<protein>
    <submittedName>
        <fullName evidence="4">TonB-dependent receptor</fullName>
    </submittedName>
</protein>
<feature type="signal peptide" evidence="2">
    <location>
        <begin position="1"/>
        <end position="27"/>
    </location>
</feature>
<dbReference type="SUPFAM" id="SSF49464">
    <property type="entry name" value="Carboxypeptidase regulatory domain-like"/>
    <property type="match status" value="1"/>
</dbReference>
<dbReference type="Gene3D" id="2.170.130.10">
    <property type="entry name" value="TonB-dependent receptor, plug domain"/>
    <property type="match status" value="1"/>
</dbReference>
<accession>A0A4Q0MAI1</accession>
<comment type="subcellular location">
    <subcellularLocation>
        <location evidence="1">Cell outer membrane</location>
        <topology evidence="1">Multi-pass membrane protein</topology>
    </subcellularLocation>
</comment>
<keyword evidence="1" id="KW-0812">Transmembrane</keyword>
<sequence>MHLKTFTQCFYLLVITMLCLGEVSAQTQESEITVKGTVRDELNAPLIGVSVLNLNTRKAVSTDIDGRFSILASRGDSLMARYIGYKDYRTQISTVIELNIVLQASNNSLNEVVVVGYGQQKKISLVGAQSSVNVEALQVPVANLSTALAGRIAGLVGVQRTGLPGSNTADVWIRGISTFNSLNSASPLVIVDGVQGRNINAFDPEDIASFTVLKDASATAVYGAQGANGVILITTKKGRVGKPSLMFNYNQGITAFTRTPELANGEQYMRLRNEARVASGSQPDYSQEYIDNTLSASDPVLYPNVDWMNTLFSESAANRRINFAASGGSETTQYYSSLAYYDETSLLKTDKLQSYNADTRFRRYNFTSNVDMNWTKTTRFSLGVQGYITNTNYPGTNPQEAFGRVMQTNPVLYPVMLPGNLVPGINTSRDYQPNPYALVTQTGYQNIFQSQLYSNAAINQDLSYLVKGLSARAMFSFDTWNSHTINRTRLRTLYAIDRSDPYDDEGNLNLAILANGSDALGYNRNNSGDRKFYAEAAVNYERMFGDHSVSAMILYNQNSNTAAFADNLTSSLPTRTQGLAGRATYSWKDKYFGEFNFGYNGSENFAPGQRYGFFPSFGAGWVLSNEEFFSPLKEVLPFFKLRYSNGWVGSGSGGRRFGYLTIVSTGASGYTFGNGTNNTGFSGLAISDYGANVVWAKSHKQDLGLEFKTLKSLLSVTVDYFKEHRSGVFLQRGSLANYLGLQTFPFGNLGVIDNEGFDGTIDLAPFKVGQTAWSFHGTFSYNKDKVIENDDPVQPFPYMERRGNNYLSRYGYIADGLFQSQAEIDAHADQSALGGQRVGDIRYRDLNGDNIIDPYDQARIGNGDVPNLVYGAGFNVTFKGFYAGAFFQGVNGADRLLGGDGIIPFNNSNGGERSNLYSIAEDRWTEDNPVSDPFYPRLAFGNSANRNNAVASSWWVKDIDFIRLKTVDIGYNLPAGSLKNLSVKSARIYFQGVNVLYWSKFKLWDPELNTSNGASYPNTRTFSLGAQVNF</sequence>
<dbReference type="SUPFAM" id="SSF56935">
    <property type="entry name" value="Porins"/>
    <property type="match status" value="1"/>
</dbReference>
<dbReference type="InterPro" id="IPR023996">
    <property type="entry name" value="TonB-dep_OMP_SusC/RagA"/>
</dbReference>
<dbReference type="InterPro" id="IPR012910">
    <property type="entry name" value="Plug_dom"/>
</dbReference>
<keyword evidence="4" id="KW-0675">Receptor</keyword>
<evidence type="ECO:0000313" key="5">
    <source>
        <dbReference type="Proteomes" id="UP000290848"/>
    </source>
</evidence>
<dbReference type="FunFam" id="2.170.130.10:FF:000003">
    <property type="entry name" value="SusC/RagA family TonB-linked outer membrane protein"/>
    <property type="match status" value="1"/>
</dbReference>
<dbReference type="Proteomes" id="UP000290848">
    <property type="component" value="Unassembled WGS sequence"/>
</dbReference>
<dbReference type="NCBIfam" id="TIGR04057">
    <property type="entry name" value="SusC_RagA_signa"/>
    <property type="match status" value="1"/>
</dbReference>
<dbReference type="InterPro" id="IPR037066">
    <property type="entry name" value="Plug_dom_sf"/>
</dbReference>
<dbReference type="InterPro" id="IPR008969">
    <property type="entry name" value="CarboxyPept-like_regulatory"/>
</dbReference>
<dbReference type="InterPro" id="IPR039426">
    <property type="entry name" value="TonB-dep_rcpt-like"/>
</dbReference>
<keyword evidence="1" id="KW-0998">Cell outer membrane</keyword>
<dbReference type="RefSeq" id="WP_128769148.1">
    <property type="nucleotide sequence ID" value="NZ_RXOC01000005.1"/>
</dbReference>
<feature type="domain" description="TonB-dependent receptor plug" evidence="3">
    <location>
        <begin position="126"/>
        <end position="230"/>
    </location>
</feature>
<keyword evidence="2" id="KW-0732">Signal</keyword>
<dbReference type="NCBIfam" id="TIGR04056">
    <property type="entry name" value="OMP_RagA_SusC"/>
    <property type="match status" value="1"/>
</dbReference>
<dbReference type="InterPro" id="IPR023997">
    <property type="entry name" value="TonB-dep_OMP_SusC/RagA_CS"/>
</dbReference>